<sequence length="319" mass="33381">MLGVVSLPVLAAVLTQAARPATLTPDTEAIAQVASVDGVPLAMLRLYVAAAPTCPGLSWSVLAAIGKIETDHGRSTLPGVKSGTNHAGAAGPMQFLISTWGGKAKLKAGSIGSGYATDGDGDGWADVYNPADAIFAAAKYLCAHGAPADLKKAIFAYNHSDAYVASVLATAENYRAKAAPKLPPASAGPLAPERPSGPDNITPRMRTVRDLIKTQFNPRYAIGCYRPDGGIPGGGEHPLGRACDFMLSTGGRLPAPGEQARGDAIAAWAQAHAARLGIRYIIWKQRIWQTRLPGQGWKPMTDRGGHTANHFDHVHISVD</sequence>
<dbReference type="Gene3D" id="1.10.530.10">
    <property type="match status" value="1"/>
</dbReference>
<dbReference type="AlphaFoldDB" id="A0A8J3S686"/>
<proteinExistence type="predicted"/>
<comment type="caution">
    <text evidence="3">The sequence shown here is derived from an EMBL/GenBank/DDBJ whole genome shotgun (WGS) entry which is preliminary data.</text>
</comment>
<dbReference type="EMBL" id="BOOI01000071">
    <property type="protein sequence ID" value="GIH88013.1"/>
    <property type="molecule type" value="Genomic_DNA"/>
</dbReference>
<feature type="compositionally biased region" description="Low complexity" evidence="1">
    <location>
        <begin position="181"/>
        <end position="191"/>
    </location>
</feature>
<organism evidence="3 4">
    <name type="scientific">Planobispora rosea</name>
    <dbReference type="NCBI Taxonomy" id="35762"/>
    <lineage>
        <taxon>Bacteria</taxon>
        <taxon>Bacillati</taxon>
        <taxon>Actinomycetota</taxon>
        <taxon>Actinomycetes</taxon>
        <taxon>Streptosporangiales</taxon>
        <taxon>Streptosporangiaceae</taxon>
        <taxon>Planobispora</taxon>
    </lineage>
</organism>
<keyword evidence="4" id="KW-1185">Reference proteome</keyword>
<gene>
    <name evidence="3" type="ORF">Pro02_64210</name>
</gene>
<accession>A0A8J3S686</accession>
<name>A0A8J3S686_PLARO</name>
<evidence type="ECO:0000313" key="4">
    <source>
        <dbReference type="Proteomes" id="UP000655044"/>
    </source>
</evidence>
<feature type="region of interest" description="Disordered" evidence="1">
    <location>
        <begin position="181"/>
        <end position="203"/>
    </location>
</feature>
<dbReference type="GO" id="GO:0008933">
    <property type="term" value="F:peptidoglycan lytic transglycosylase activity"/>
    <property type="evidence" value="ECO:0007669"/>
    <property type="project" value="TreeGrafter"/>
</dbReference>
<feature type="domain" description="ARB-07466-like C-terminal" evidence="2">
    <location>
        <begin position="199"/>
        <end position="311"/>
    </location>
</feature>
<dbReference type="GO" id="GO:0009253">
    <property type="term" value="P:peptidoglycan catabolic process"/>
    <property type="evidence" value="ECO:0007669"/>
    <property type="project" value="TreeGrafter"/>
</dbReference>
<protein>
    <recommendedName>
        <fullName evidence="2">ARB-07466-like C-terminal domain-containing protein</fullName>
    </recommendedName>
</protein>
<dbReference type="PANTHER" id="PTHR30163:SF8">
    <property type="entry name" value="LYTIC MUREIN TRANSGLYCOSYLASE"/>
    <property type="match status" value="1"/>
</dbReference>
<dbReference type="InterPro" id="IPR023346">
    <property type="entry name" value="Lysozyme-like_dom_sf"/>
</dbReference>
<dbReference type="Pfam" id="PF26571">
    <property type="entry name" value="VldE"/>
    <property type="match status" value="1"/>
</dbReference>
<dbReference type="InterPro" id="IPR043426">
    <property type="entry name" value="MltB-like"/>
</dbReference>
<dbReference type="InterPro" id="IPR058593">
    <property type="entry name" value="ARB_07466-like_C"/>
</dbReference>
<evidence type="ECO:0000259" key="2">
    <source>
        <dbReference type="Pfam" id="PF26571"/>
    </source>
</evidence>
<reference evidence="3" key="1">
    <citation type="submission" date="2021-01" db="EMBL/GenBank/DDBJ databases">
        <title>Whole genome shotgun sequence of Planobispora rosea NBRC 15558.</title>
        <authorList>
            <person name="Komaki H."/>
            <person name="Tamura T."/>
        </authorList>
    </citation>
    <scope>NUCLEOTIDE SEQUENCE</scope>
    <source>
        <strain evidence="3">NBRC 15558</strain>
    </source>
</reference>
<evidence type="ECO:0000256" key="1">
    <source>
        <dbReference type="SAM" id="MobiDB-lite"/>
    </source>
</evidence>
<evidence type="ECO:0000313" key="3">
    <source>
        <dbReference type="EMBL" id="GIH88013.1"/>
    </source>
</evidence>
<dbReference type="SUPFAM" id="SSF53955">
    <property type="entry name" value="Lysozyme-like"/>
    <property type="match status" value="1"/>
</dbReference>
<dbReference type="PANTHER" id="PTHR30163">
    <property type="entry name" value="MEMBRANE-BOUND LYTIC MUREIN TRANSGLYCOSYLASE B"/>
    <property type="match status" value="1"/>
</dbReference>
<dbReference type="CDD" id="cd13399">
    <property type="entry name" value="Slt35-like"/>
    <property type="match status" value="1"/>
</dbReference>
<dbReference type="Proteomes" id="UP000655044">
    <property type="component" value="Unassembled WGS sequence"/>
</dbReference>